<name>A0ABD3QSB9_9STRA</name>
<protein>
    <submittedName>
        <fullName evidence="3">Uncharacterized protein</fullName>
    </submittedName>
</protein>
<feature type="signal peptide" evidence="2">
    <location>
        <begin position="1"/>
        <end position="22"/>
    </location>
</feature>
<dbReference type="EMBL" id="JABMIG020000014">
    <property type="protein sequence ID" value="KAL3803320.1"/>
    <property type="molecule type" value="Genomic_DNA"/>
</dbReference>
<feature type="region of interest" description="Disordered" evidence="1">
    <location>
        <begin position="178"/>
        <end position="329"/>
    </location>
</feature>
<dbReference type="Proteomes" id="UP001516023">
    <property type="component" value="Unassembled WGS sequence"/>
</dbReference>
<feature type="compositionally biased region" description="Basic and acidic residues" evidence="1">
    <location>
        <begin position="291"/>
        <end position="305"/>
    </location>
</feature>
<keyword evidence="2" id="KW-0732">Signal</keyword>
<organism evidence="3 4">
    <name type="scientific">Cyclotella cryptica</name>
    <dbReference type="NCBI Taxonomy" id="29204"/>
    <lineage>
        <taxon>Eukaryota</taxon>
        <taxon>Sar</taxon>
        <taxon>Stramenopiles</taxon>
        <taxon>Ochrophyta</taxon>
        <taxon>Bacillariophyta</taxon>
        <taxon>Coscinodiscophyceae</taxon>
        <taxon>Thalassiosirophycidae</taxon>
        <taxon>Stephanodiscales</taxon>
        <taxon>Stephanodiscaceae</taxon>
        <taxon>Cyclotella</taxon>
    </lineage>
</organism>
<dbReference type="AlphaFoldDB" id="A0ABD3QSB9"/>
<feature type="region of interest" description="Disordered" evidence="1">
    <location>
        <begin position="132"/>
        <end position="166"/>
    </location>
</feature>
<comment type="caution">
    <text evidence="3">The sequence shown here is derived from an EMBL/GenBank/DDBJ whole genome shotgun (WGS) entry which is preliminary data.</text>
</comment>
<keyword evidence="4" id="KW-1185">Reference proteome</keyword>
<proteinExistence type="predicted"/>
<gene>
    <name evidence="3" type="ORF">HJC23_009284</name>
</gene>
<evidence type="ECO:0000313" key="4">
    <source>
        <dbReference type="Proteomes" id="UP001516023"/>
    </source>
</evidence>
<sequence>MVKIIVGVFLHASVLVYPTVLADRDGSEQEQYYLKNFRNRDSNGEFLFIRNRDSLRKGQVGGAVDIVPHNPYGEHEEHSIPKVFIFVPLLAAWIALVILVSHSTPQAAPVISAICRKISEFTRTWSERTAAMQERNRQSMSGIHRRIKPSSKRKDRSQQIISSDPSISPSLIEIANMASDSDDGEPTKFDGQSTSSSFGRAKTVVVSNTNHRNVLRDPSPPRESHPKLSSMHALPRLRQSNDNAHDGDRNHQKRIGHDKKGGNHGNEFKRNIKHANDYHSYRPEVPYRGASDLDHGHVTSRDSLPHKHKTHNLTPLEKKLSAGSHKRSR</sequence>
<evidence type="ECO:0000313" key="3">
    <source>
        <dbReference type="EMBL" id="KAL3803320.1"/>
    </source>
</evidence>
<feature type="chain" id="PRO_5044880617" evidence="2">
    <location>
        <begin position="23"/>
        <end position="329"/>
    </location>
</feature>
<feature type="compositionally biased region" description="Basic residues" evidence="1">
    <location>
        <begin position="143"/>
        <end position="155"/>
    </location>
</feature>
<evidence type="ECO:0000256" key="1">
    <source>
        <dbReference type="SAM" id="MobiDB-lite"/>
    </source>
</evidence>
<evidence type="ECO:0000256" key="2">
    <source>
        <dbReference type="SAM" id="SignalP"/>
    </source>
</evidence>
<accession>A0ABD3QSB9</accession>
<feature type="compositionally biased region" description="Basic and acidic residues" evidence="1">
    <location>
        <begin position="258"/>
        <end position="282"/>
    </location>
</feature>
<reference evidence="3 4" key="1">
    <citation type="journal article" date="2020" name="G3 (Bethesda)">
        <title>Improved Reference Genome for Cyclotella cryptica CCMP332, a Model for Cell Wall Morphogenesis, Salinity Adaptation, and Lipid Production in Diatoms (Bacillariophyta).</title>
        <authorList>
            <person name="Roberts W.R."/>
            <person name="Downey K.M."/>
            <person name="Ruck E.C."/>
            <person name="Traller J.C."/>
            <person name="Alverson A.J."/>
        </authorList>
    </citation>
    <scope>NUCLEOTIDE SEQUENCE [LARGE SCALE GENOMIC DNA]</scope>
    <source>
        <strain evidence="3 4">CCMP332</strain>
    </source>
</reference>